<dbReference type="InterPro" id="IPR002501">
    <property type="entry name" value="PsdUridine_synth_N"/>
</dbReference>
<dbReference type="EC" id="5.4.99.25" evidence="5"/>
<dbReference type="KEGG" id="gba:J421_3190"/>
<feature type="domain" description="tRNA pseudouridylate synthase B C-terminal" evidence="7">
    <location>
        <begin position="175"/>
        <end position="215"/>
    </location>
</feature>
<reference evidence="8" key="2">
    <citation type="journal article" date="2014" name="Genome Announc.">
        <title>Genome Sequence and Methylome of Soil Bacterium Gemmatirosa kalamazoonensis KBS708T, a Member of the Rarely Cultivated Gemmatimonadetes Phylum.</title>
        <authorList>
            <person name="Debruyn J.M."/>
            <person name="Radosevich M."/>
            <person name="Wommack K.E."/>
            <person name="Polson S.W."/>
            <person name="Hauser L.J."/>
            <person name="Fawaz M.N."/>
            <person name="Korlach J."/>
            <person name="Tsai Y.C."/>
        </authorList>
    </citation>
    <scope>NUCLEOTIDE SEQUENCE [LARGE SCALE GENOMIC DNA]</scope>
    <source>
        <strain evidence="8">KBS708</strain>
    </source>
</reference>
<comment type="similarity">
    <text evidence="2 5">Belongs to the pseudouridine synthase TruB family. Type 1 subfamily.</text>
</comment>
<dbReference type="GO" id="GO:0160148">
    <property type="term" value="F:tRNA pseudouridine(55) synthase activity"/>
    <property type="evidence" value="ECO:0007669"/>
    <property type="project" value="UniProtKB-EC"/>
</dbReference>
<dbReference type="AlphaFoldDB" id="W0RJX8"/>
<dbReference type="Gene3D" id="3.30.2350.10">
    <property type="entry name" value="Pseudouridine synthase"/>
    <property type="match status" value="1"/>
</dbReference>
<evidence type="ECO:0000313" key="9">
    <source>
        <dbReference type="Proteomes" id="UP000019151"/>
    </source>
</evidence>
<keyword evidence="9" id="KW-1185">Reference proteome</keyword>
<dbReference type="EMBL" id="CP007128">
    <property type="protein sequence ID" value="AHG90727.1"/>
    <property type="molecule type" value="Genomic_DNA"/>
</dbReference>
<feature type="active site" description="Nucleophile" evidence="5">
    <location>
        <position position="38"/>
    </location>
</feature>
<dbReference type="InParanoid" id="W0RJX8"/>
<dbReference type="HAMAP" id="MF_01080">
    <property type="entry name" value="TruB_bact"/>
    <property type="match status" value="1"/>
</dbReference>
<dbReference type="InterPro" id="IPR032819">
    <property type="entry name" value="TruB_C"/>
</dbReference>
<comment type="catalytic activity">
    <reaction evidence="1 5">
        <text>uridine(55) in tRNA = pseudouridine(55) in tRNA</text>
        <dbReference type="Rhea" id="RHEA:42532"/>
        <dbReference type="Rhea" id="RHEA-COMP:10101"/>
        <dbReference type="Rhea" id="RHEA-COMP:10102"/>
        <dbReference type="ChEBI" id="CHEBI:65314"/>
        <dbReference type="ChEBI" id="CHEBI:65315"/>
        <dbReference type="EC" id="5.4.99.25"/>
    </reaction>
</comment>
<dbReference type="Proteomes" id="UP000019151">
    <property type="component" value="Chromosome"/>
</dbReference>
<proteinExistence type="inferred from homology"/>
<dbReference type="FunCoup" id="W0RJX8">
    <property type="interactions" value="424"/>
</dbReference>
<name>W0RJX8_9BACT</name>
<reference evidence="8" key="1">
    <citation type="submission" date="2013-12" db="EMBL/GenBank/DDBJ databases">
        <authorList>
            <person name="DeBruyn J.M."/>
            <person name="Radosevich M."/>
            <person name="Wommack K.Eric."/>
            <person name="Polson S."/>
            <person name="Hauser L.J."/>
            <person name="Fawaz M.N."/>
            <person name="Korlach J."/>
            <person name="Tsai Y.-C."/>
        </authorList>
    </citation>
    <scope>NUCLEOTIDE SEQUENCE</scope>
    <source>
        <strain evidence="8">KBS708</strain>
    </source>
</reference>
<dbReference type="GO" id="GO:0003723">
    <property type="term" value="F:RNA binding"/>
    <property type="evidence" value="ECO:0007669"/>
    <property type="project" value="InterPro"/>
</dbReference>
<evidence type="ECO:0000256" key="3">
    <source>
        <dbReference type="ARBA" id="ARBA00022694"/>
    </source>
</evidence>
<organism evidence="8 9">
    <name type="scientific">Gemmatirosa kalamazoonensis</name>
    <dbReference type="NCBI Taxonomy" id="861299"/>
    <lineage>
        <taxon>Bacteria</taxon>
        <taxon>Pseudomonadati</taxon>
        <taxon>Gemmatimonadota</taxon>
        <taxon>Gemmatimonadia</taxon>
        <taxon>Gemmatimonadales</taxon>
        <taxon>Gemmatimonadaceae</taxon>
        <taxon>Gemmatirosa</taxon>
    </lineage>
</organism>
<evidence type="ECO:0000259" key="6">
    <source>
        <dbReference type="Pfam" id="PF01509"/>
    </source>
</evidence>
<evidence type="ECO:0000256" key="5">
    <source>
        <dbReference type="HAMAP-Rule" id="MF_01080"/>
    </source>
</evidence>
<dbReference type="GO" id="GO:0031119">
    <property type="term" value="P:tRNA pseudouridine synthesis"/>
    <property type="evidence" value="ECO:0007669"/>
    <property type="project" value="UniProtKB-UniRule"/>
</dbReference>
<dbReference type="NCBIfam" id="TIGR00431">
    <property type="entry name" value="TruB"/>
    <property type="match status" value="1"/>
</dbReference>
<dbReference type="Pfam" id="PF01509">
    <property type="entry name" value="TruB_N"/>
    <property type="match status" value="1"/>
</dbReference>
<dbReference type="SUPFAM" id="SSF55120">
    <property type="entry name" value="Pseudouridine synthase"/>
    <property type="match status" value="1"/>
</dbReference>
<dbReference type="GO" id="GO:1990481">
    <property type="term" value="P:mRNA pseudouridine synthesis"/>
    <property type="evidence" value="ECO:0007669"/>
    <property type="project" value="TreeGrafter"/>
</dbReference>
<evidence type="ECO:0000259" key="7">
    <source>
        <dbReference type="Pfam" id="PF16198"/>
    </source>
</evidence>
<evidence type="ECO:0000256" key="2">
    <source>
        <dbReference type="ARBA" id="ARBA00005642"/>
    </source>
</evidence>
<dbReference type="CDD" id="cd02573">
    <property type="entry name" value="PseudoU_synth_EcTruB"/>
    <property type="match status" value="1"/>
</dbReference>
<keyword evidence="3 5" id="KW-0819">tRNA processing</keyword>
<evidence type="ECO:0000313" key="8">
    <source>
        <dbReference type="EMBL" id="AHG90727.1"/>
    </source>
</evidence>
<dbReference type="PANTHER" id="PTHR13767">
    <property type="entry name" value="TRNA-PSEUDOURIDINE SYNTHASE"/>
    <property type="match status" value="1"/>
</dbReference>
<evidence type="ECO:0000256" key="4">
    <source>
        <dbReference type="ARBA" id="ARBA00023235"/>
    </source>
</evidence>
<dbReference type="Pfam" id="PF16198">
    <property type="entry name" value="TruB_C_2"/>
    <property type="match status" value="1"/>
</dbReference>
<gene>
    <name evidence="5" type="primary">truB</name>
    <name evidence="8" type="ORF">J421_3190</name>
</gene>
<accession>W0RJX8</accession>
<dbReference type="eggNOG" id="COG0130">
    <property type="taxonomic scope" value="Bacteria"/>
</dbReference>
<dbReference type="STRING" id="861299.J421_3190"/>
<keyword evidence="4 5" id="KW-0413">Isomerase</keyword>
<evidence type="ECO:0000256" key="1">
    <source>
        <dbReference type="ARBA" id="ARBA00000385"/>
    </source>
</evidence>
<dbReference type="RefSeq" id="WP_025412194.1">
    <property type="nucleotide sequence ID" value="NZ_CP007128.1"/>
</dbReference>
<sequence>MLGVVLVDKPAGVTSHDVVNVARRALGESRIGHAGTLDPFATGLLVLLVGSATRLLPHVSGDPKVYEAAIQFGAETDTEDLHGTVVRQAPLPGRAAIEAALPSLTGELDQTPPAYSAKRIGGRRAYDLAREGAAVTLAPARVRVDRWEILAWRGDESAVAGCDARVTCGGGTYIRSLARDLGRAVASAAHLTALRRTHSGAFDVSDADSLDALREGRARVRPALDALPHLPVQALSDVDLRRATSGIAVDARVDGSWAALTSEATDMLAVLAERAGDRWQPRVVLREG</sequence>
<comment type="function">
    <text evidence="5">Responsible for synthesis of pseudouridine from uracil-55 in the psi GC loop of transfer RNAs.</text>
</comment>
<dbReference type="InterPro" id="IPR020103">
    <property type="entry name" value="PsdUridine_synth_cat_dom_sf"/>
</dbReference>
<dbReference type="HOGENOM" id="CLU_032087_0_0_0"/>
<dbReference type="InterPro" id="IPR014780">
    <property type="entry name" value="tRNA_psdUridine_synth_TruB"/>
</dbReference>
<dbReference type="OrthoDB" id="9802309at2"/>
<feature type="domain" description="Pseudouridine synthase II N-terminal" evidence="6">
    <location>
        <begin position="23"/>
        <end position="174"/>
    </location>
</feature>
<dbReference type="PANTHER" id="PTHR13767:SF2">
    <property type="entry name" value="PSEUDOURIDYLATE SYNTHASE TRUB1"/>
    <property type="match status" value="1"/>
</dbReference>
<dbReference type="PATRIC" id="fig|861299.3.peg.3243"/>
<protein>
    <recommendedName>
        <fullName evidence="5">tRNA pseudouridine synthase B</fullName>
        <ecNumber evidence="5">5.4.99.25</ecNumber>
    </recommendedName>
    <alternativeName>
        <fullName evidence="5">tRNA pseudouridine(55) synthase</fullName>
        <shortName evidence="5">Psi55 synthase</shortName>
    </alternativeName>
    <alternativeName>
        <fullName evidence="5">tRNA pseudouridylate synthase</fullName>
    </alternativeName>
    <alternativeName>
        <fullName evidence="5">tRNA-uridine isomerase</fullName>
    </alternativeName>
</protein>